<dbReference type="PANTHER" id="PTHR28457">
    <property type="entry name" value="COILED-COIL DOMAIN-CONTAINING PROTEIN 189"/>
    <property type="match status" value="1"/>
</dbReference>
<dbReference type="OrthoDB" id="425082at2759"/>
<name>A0A8K0DI12_IGNLU</name>
<proteinExistence type="predicted"/>
<dbReference type="PANTHER" id="PTHR28457:SF1">
    <property type="entry name" value="CILIA- AND FLAGELLA-ASSOCIATED PROTEIN 119"/>
    <property type="match status" value="1"/>
</dbReference>
<evidence type="ECO:0000313" key="2">
    <source>
        <dbReference type="EMBL" id="KAF2903681.1"/>
    </source>
</evidence>
<sequence>MPDKKLFEAVNKNVNKFEVRLENYIVPSLQTNKLNRIRDNEQNDVKNSTTEENKNNEPEKKRASKTADDETPEERAIRIRNEIVSRYSVFADRQVKEPPRLCMWFYMAEKDVEDLLNITTTEDIRKTIDDKMESEYPKGISRVLAIELMYSVVRFCQKCSFNLAQSGALLSIFYLVHEYFLSSLHTSAENIYNFFKEYMLLHCFECPPDSMKLFSYKESTHIVRYFCSLYLRNLPLIRLLTLPSFGFVLNYEIPPDPFEEMGKKGKNGKGKKKK</sequence>
<dbReference type="EMBL" id="VTPC01000956">
    <property type="protein sequence ID" value="KAF2903681.1"/>
    <property type="molecule type" value="Genomic_DNA"/>
</dbReference>
<reference evidence="2" key="1">
    <citation type="submission" date="2019-08" db="EMBL/GenBank/DDBJ databases">
        <title>The genome of the North American firefly Photinus pyralis.</title>
        <authorList>
            <consortium name="Photinus pyralis genome working group"/>
            <person name="Fallon T.R."/>
            <person name="Sander Lower S.E."/>
            <person name="Weng J.-K."/>
        </authorList>
    </citation>
    <scope>NUCLEOTIDE SEQUENCE</scope>
    <source>
        <strain evidence="2">TRF0915ILg1</strain>
        <tissue evidence="2">Whole body</tissue>
    </source>
</reference>
<gene>
    <name evidence="2" type="ORF">ILUMI_02476</name>
</gene>
<organism evidence="2 3">
    <name type="scientific">Ignelater luminosus</name>
    <name type="common">Cucubano</name>
    <name type="synonym">Pyrophorus luminosus</name>
    <dbReference type="NCBI Taxonomy" id="2038154"/>
    <lineage>
        <taxon>Eukaryota</taxon>
        <taxon>Metazoa</taxon>
        <taxon>Ecdysozoa</taxon>
        <taxon>Arthropoda</taxon>
        <taxon>Hexapoda</taxon>
        <taxon>Insecta</taxon>
        <taxon>Pterygota</taxon>
        <taxon>Neoptera</taxon>
        <taxon>Endopterygota</taxon>
        <taxon>Coleoptera</taxon>
        <taxon>Polyphaga</taxon>
        <taxon>Elateriformia</taxon>
        <taxon>Elateroidea</taxon>
        <taxon>Elateridae</taxon>
        <taxon>Agrypninae</taxon>
        <taxon>Pyrophorini</taxon>
        <taxon>Ignelater</taxon>
    </lineage>
</organism>
<dbReference type="AlphaFoldDB" id="A0A8K0DI12"/>
<protein>
    <submittedName>
        <fullName evidence="2">Uncharacterized protein</fullName>
    </submittedName>
</protein>
<dbReference type="Pfam" id="PF14769">
    <property type="entry name" value="CLAMP"/>
    <property type="match status" value="1"/>
</dbReference>
<keyword evidence="3" id="KW-1185">Reference proteome</keyword>
<feature type="region of interest" description="Disordered" evidence="1">
    <location>
        <begin position="36"/>
        <end position="74"/>
    </location>
</feature>
<dbReference type="InterPro" id="IPR032727">
    <property type="entry name" value="CLAMP"/>
</dbReference>
<evidence type="ECO:0000313" key="3">
    <source>
        <dbReference type="Proteomes" id="UP000801492"/>
    </source>
</evidence>
<comment type="caution">
    <text evidence="2">The sequence shown here is derived from an EMBL/GenBank/DDBJ whole genome shotgun (WGS) entry which is preliminary data.</text>
</comment>
<dbReference type="Proteomes" id="UP000801492">
    <property type="component" value="Unassembled WGS sequence"/>
</dbReference>
<evidence type="ECO:0000256" key="1">
    <source>
        <dbReference type="SAM" id="MobiDB-lite"/>
    </source>
</evidence>
<accession>A0A8K0DI12</accession>